<dbReference type="RefSeq" id="WP_285454712.1">
    <property type="nucleotide sequence ID" value="NZ_CP127173.1"/>
</dbReference>
<dbReference type="Proteomes" id="UP001227101">
    <property type="component" value="Chromosome"/>
</dbReference>
<gene>
    <name evidence="2" type="ORF">QP939_01740</name>
</gene>
<name>A0ABY8XP89_9PSEU</name>
<proteinExistence type="predicted"/>
<evidence type="ECO:0000313" key="3">
    <source>
        <dbReference type="Proteomes" id="UP001227101"/>
    </source>
</evidence>
<keyword evidence="1" id="KW-0472">Membrane</keyword>
<evidence type="ECO:0000313" key="2">
    <source>
        <dbReference type="EMBL" id="WIV57441.1"/>
    </source>
</evidence>
<reference evidence="2 3" key="1">
    <citation type="submission" date="2023-06" db="EMBL/GenBank/DDBJ databases">
        <authorList>
            <person name="Oyuntsetseg B."/>
            <person name="Kim S.B."/>
        </authorList>
    </citation>
    <scope>NUCLEOTIDE SEQUENCE [LARGE SCALE GENOMIC DNA]</scope>
    <source>
        <strain evidence="2 3">2-2</strain>
    </source>
</reference>
<keyword evidence="1" id="KW-1133">Transmembrane helix</keyword>
<sequence length="46" mass="5136">MTTLDVMIKLPHEVSIVIVLFGMFALPTAVLIVGAIRSRKEKRQGR</sequence>
<feature type="transmembrane region" description="Helical" evidence="1">
    <location>
        <begin position="14"/>
        <end position="36"/>
    </location>
</feature>
<keyword evidence="3" id="KW-1185">Reference proteome</keyword>
<evidence type="ECO:0000256" key="1">
    <source>
        <dbReference type="SAM" id="Phobius"/>
    </source>
</evidence>
<organism evidence="2 3">
    <name type="scientific">Amycolatopsis nalaikhensis</name>
    <dbReference type="NCBI Taxonomy" id="715472"/>
    <lineage>
        <taxon>Bacteria</taxon>
        <taxon>Bacillati</taxon>
        <taxon>Actinomycetota</taxon>
        <taxon>Actinomycetes</taxon>
        <taxon>Pseudonocardiales</taxon>
        <taxon>Pseudonocardiaceae</taxon>
        <taxon>Amycolatopsis</taxon>
    </lineage>
</organism>
<accession>A0ABY8XP89</accession>
<keyword evidence="1" id="KW-0812">Transmembrane</keyword>
<dbReference type="EMBL" id="CP127173">
    <property type="protein sequence ID" value="WIV57441.1"/>
    <property type="molecule type" value="Genomic_DNA"/>
</dbReference>
<protein>
    <submittedName>
        <fullName evidence="2">Uncharacterized protein</fullName>
    </submittedName>
</protein>